<gene>
    <name evidence="2" type="ordered locus">Glov_2322</name>
</gene>
<dbReference type="EMBL" id="CP001089">
    <property type="protein sequence ID" value="ACD96038.1"/>
    <property type="molecule type" value="Genomic_DNA"/>
</dbReference>
<keyword evidence="1" id="KW-1133">Transmembrane helix</keyword>
<proteinExistence type="predicted"/>
<dbReference type="Proteomes" id="UP000002420">
    <property type="component" value="Chromosome"/>
</dbReference>
<evidence type="ECO:0000313" key="3">
    <source>
        <dbReference type="Proteomes" id="UP000002420"/>
    </source>
</evidence>
<evidence type="ECO:0000313" key="2">
    <source>
        <dbReference type="EMBL" id="ACD96038.1"/>
    </source>
</evidence>
<organism evidence="2 3">
    <name type="scientific">Trichlorobacter lovleyi (strain ATCC BAA-1151 / DSM 17278 / SZ)</name>
    <name type="common">Geobacter lovleyi</name>
    <dbReference type="NCBI Taxonomy" id="398767"/>
    <lineage>
        <taxon>Bacteria</taxon>
        <taxon>Pseudomonadati</taxon>
        <taxon>Thermodesulfobacteriota</taxon>
        <taxon>Desulfuromonadia</taxon>
        <taxon>Geobacterales</taxon>
        <taxon>Geobacteraceae</taxon>
        <taxon>Trichlorobacter</taxon>
    </lineage>
</organism>
<protein>
    <submittedName>
        <fullName evidence="2">Uncharacterized protein</fullName>
    </submittedName>
</protein>
<reference evidence="2 3" key="1">
    <citation type="submission" date="2008-05" db="EMBL/GenBank/DDBJ databases">
        <title>Complete sequence of chromosome of Geobacter lovleyi SZ.</title>
        <authorList>
            <consortium name="US DOE Joint Genome Institute"/>
            <person name="Lucas S."/>
            <person name="Copeland A."/>
            <person name="Lapidus A."/>
            <person name="Glavina del Rio T."/>
            <person name="Dalin E."/>
            <person name="Tice H."/>
            <person name="Bruce D."/>
            <person name="Goodwin L."/>
            <person name="Pitluck S."/>
            <person name="Chertkov O."/>
            <person name="Meincke L."/>
            <person name="Brettin T."/>
            <person name="Detter J.C."/>
            <person name="Han C."/>
            <person name="Tapia R."/>
            <person name="Kuske C.R."/>
            <person name="Schmutz J."/>
            <person name="Larimer F."/>
            <person name="Land M."/>
            <person name="Hauser L."/>
            <person name="Kyrpides N."/>
            <person name="Mikhailova N."/>
            <person name="Sung Y."/>
            <person name="Fletcher K.E."/>
            <person name="Ritalahti K.M."/>
            <person name="Loeffler F.E."/>
            <person name="Richardson P."/>
        </authorList>
    </citation>
    <scope>NUCLEOTIDE SEQUENCE [LARGE SCALE GENOMIC DNA]</scope>
    <source>
        <strain evidence="3">ATCC BAA-1151 / DSM 17278 / SZ</strain>
    </source>
</reference>
<dbReference type="AlphaFoldDB" id="B3E4V2"/>
<sequence length="206" mass="22804">MTVLMRQTLESNRTELAARCKAVSKAATSQKICHLKMEIVNSQVLDIPVAGRVTSWRPLRVVVTVAHNELVFWERLVDSHIARKDETGLRWSADRFITHNDSLAKVALKEIIDQQQQRAACLDSAMLTAGLGGLIVSLASPAFGAALLMIALLVGQAGWLVAYRLSRQIQVLIEWLDSSKVSRTALITEQPPWRRKGVAGHDTSRT</sequence>
<evidence type="ECO:0000256" key="1">
    <source>
        <dbReference type="SAM" id="Phobius"/>
    </source>
</evidence>
<feature type="transmembrane region" description="Helical" evidence="1">
    <location>
        <begin position="145"/>
        <end position="163"/>
    </location>
</feature>
<accession>B3E4V2</accession>
<name>B3E4V2_TRIL1</name>
<keyword evidence="1" id="KW-0472">Membrane</keyword>
<dbReference type="STRING" id="398767.Glov_2322"/>
<dbReference type="RefSeq" id="WP_012470371.1">
    <property type="nucleotide sequence ID" value="NC_010814.1"/>
</dbReference>
<dbReference type="HOGENOM" id="CLU_1330357_0_0_7"/>
<dbReference type="KEGG" id="glo:Glov_2322"/>
<keyword evidence="3" id="KW-1185">Reference proteome</keyword>
<keyword evidence="1" id="KW-0812">Transmembrane</keyword>